<dbReference type="Proteomes" id="UP000177515">
    <property type="component" value="Plasmid unnamed1"/>
</dbReference>
<sequence length="181" mass="19978">MLFASKSSGDLRRAALAFFFGKPAHGKVSFDLACAALQARPDVVRLRIQYELYLRMMKMSGPFPFATIGIPPIIEGEIIFHAGFAGHALARETWAQPGISQGDLLTVVKELDGFNQEVLLEALSKLHEQRLIASIGSVEVFWYLTGRNPLENRMHRPSRFGREVAVGGTASWSQLFGHGHG</sequence>
<keyword evidence="1" id="KW-0614">Plasmid</keyword>
<accession>A0ABM6FGJ8</accession>
<reference evidence="1 2" key="1">
    <citation type="submission" date="2016-10" db="EMBL/GenBank/DDBJ databases">
        <title>Complete genome sequences of three Cupriavidus strains isolated from various Malaysian environments.</title>
        <authorList>
            <person name="Abdullah A.A.-A."/>
            <person name="Shafie N.A.H."/>
            <person name="Lau N.S."/>
        </authorList>
    </citation>
    <scope>NUCLEOTIDE SEQUENCE [LARGE SCALE GENOMIC DNA]</scope>
    <source>
        <strain evidence="1 2">USMAA1020</strain>
        <plasmid evidence="1 2">unnamed1</plasmid>
    </source>
</reference>
<gene>
    <name evidence="1" type="ORF">BKK80_34555</name>
</gene>
<evidence type="ECO:0000313" key="2">
    <source>
        <dbReference type="Proteomes" id="UP000177515"/>
    </source>
</evidence>
<dbReference type="EMBL" id="CP017756">
    <property type="protein sequence ID" value="AOZ11084.1"/>
    <property type="molecule type" value="Genomic_DNA"/>
</dbReference>
<organism evidence="1 2">
    <name type="scientific">Cupriavidus malaysiensis</name>
    <dbReference type="NCBI Taxonomy" id="367825"/>
    <lineage>
        <taxon>Bacteria</taxon>
        <taxon>Pseudomonadati</taxon>
        <taxon>Pseudomonadota</taxon>
        <taxon>Betaproteobacteria</taxon>
        <taxon>Burkholderiales</taxon>
        <taxon>Burkholderiaceae</taxon>
        <taxon>Cupriavidus</taxon>
    </lineage>
</organism>
<keyword evidence="2" id="KW-1185">Reference proteome</keyword>
<evidence type="ECO:0000313" key="1">
    <source>
        <dbReference type="EMBL" id="AOZ11084.1"/>
    </source>
</evidence>
<protein>
    <submittedName>
        <fullName evidence="1">Uncharacterized protein</fullName>
    </submittedName>
</protein>
<geneLocation type="plasmid" evidence="1 2">
    <name>unnamed1</name>
</geneLocation>
<name>A0ABM6FGJ8_9BURK</name>
<dbReference type="RefSeq" id="WP_071073607.1">
    <property type="nucleotide sequence ID" value="NZ_CP017756.1"/>
</dbReference>
<proteinExistence type="predicted"/>